<protein>
    <recommendedName>
        <fullName evidence="6">Dystroglycan-type cadherin-like domain-containing protein</fullName>
    </recommendedName>
</protein>
<evidence type="ECO:0000256" key="2">
    <source>
        <dbReference type="SAM" id="Phobius"/>
    </source>
</evidence>
<accession>A0AA36CVN9</accession>
<dbReference type="Proteomes" id="UP001177023">
    <property type="component" value="Unassembled WGS sequence"/>
</dbReference>
<feature type="region of interest" description="Disordered" evidence="1">
    <location>
        <begin position="437"/>
        <end position="468"/>
    </location>
</feature>
<dbReference type="EMBL" id="CATQJA010002641">
    <property type="protein sequence ID" value="CAJ0575899.1"/>
    <property type="molecule type" value="Genomic_DNA"/>
</dbReference>
<feature type="compositionally biased region" description="Acidic residues" evidence="1">
    <location>
        <begin position="452"/>
        <end position="461"/>
    </location>
</feature>
<feature type="non-terminal residue" evidence="4">
    <location>
        <position position="468"/>
    </location>
</feature>
<dbReference type="InterPro" id="IPR008908">
    <property type="entry name" value="Sarcoglycan_alpha/epsilon"/>
</dbReference>
<feature type="signal peptide" evidence="3">
    <location>
        <begin position="1"/>
        <end position="17"/>
    </location>
</feature>
<comment type="caution">
    <text evidence="4">The sequence shown here is derived from an EMBL/GenBank/DDBJ whole genome shotgun (WGS) entry which is preliminary data.</text>
</comment>
<gene>
    <name evidence="4" type="ORF">MSPICULIGERA_LOCUS14201</name>
</gene>
<dbReference type="GO" id="GO:0016012">
    <property type="term" value="C:sarcoglycan complex"/>
    <property type="evidence" value="ECO:0007669"/>
    <property type="project" value="InterPro"/>
</dbReference>
<evidence type="ECO:0000313" key="5">
    <source>
        <dbReference type="Proteomes" id="UP001177023"/>
    </source>
</evidence>
<keyword evidence="2" id="KW-0812">Transmembrane</keyword>
<name>A0AA36CVN9_9BILA</name>
<evidence type="ECO:0000256" key="3">
    <source>
        <dbReference type="SAM" id="SignalP"/>
    </source>
</evidence>
<keyword evidence="2" id="KW-1133">Transmembrane helix</keyword>
<keyword evidence="5" id="KW-1185">Reference proteome</keyword>
<proteinExistence type="predicted"/>
<evidence type="ECO:0008006" key="6">
    <source>
        <dbReference type="Google" id="ProtNLM"/>
    </source>
</evidence>
<keyword evidence="3" id="KW-0732">Signal</keyword>
<dbReference type="PANTHER" id="PTHR10132:SF14">
    <property type="entry name" value="SARCOGLYCAN ALPHA, ISOFORM C"/>
    <property type="match status" value="1"/>
</dbReference>
<feature type="region of interest" description="Disordered" evidence="1">
    <location>
        <begin position="365"/>
        <end position="399"/>
    </location>
</feature>
<evidence type="ECO:0000313" key="4">
    <source>
        <dbReference type="EMBL" id="CAJ0575899.1"/>
    </source>
</evidence>
<dbReference type="PANTHER" id="PTHR10132">
    <property type="entry name" value="ALPHA-/EPSILON-SARCOGLYCAN FAMILY MEMBER"/>
    <property type="match status" value="1"/>
</dbReference>
<keyword evidence="2" id="KW-0472">Membrane</keyword>
<organism evidence="4 5">
    <name type="scientific">Mesorhabditis spiculigera</name>
    <dbReference type="NCBI Taxonomy" id="96644"/>
    <lineage>
        <taxon>Eukaryota</taxon>
        <taxon>Metazoa</taxon>
        <taxon>Ecdysozoa</taxon>
        <taxon>Nematoda</taxon>
        <taxon>Chromadorea</taxon>
        <taxon>Rhabditida</taxon>
        <taxon>Rhabditina</taxon>
        <taxon>Rhabditomorpha</taxon>
        <taxon>Rhabditoidea</taxon>
        <taxon>Rhabditidae</taxon>
        <taxon>Mesorhabditinae</taxon>
        <taxon>Mesorhabditis</taxon>
    </lineage>
</organism>
<dbReference type="AlphaFoldDB" id="A0AA36CVN9"/>
<reference evidence="4" key="1">
    <citation type="submission" date="2023-06" db="EMBL/GenBank/DDBJ databases">
        <authorList>
            <person name="Delattre M."/>
        </authorList>
    </citation>
    <scope>NUCLEOTIDE SEQUENCE</scope>
    <source>
        <strain evidence="4">AF72</strain>
    </source>
</reference>
<evidence type="ECO:0000256" key="1">
    <source>
        <dbReference type="SAM" id="MobiDB-lite"/>
    </source>
</evidence>
<feature type="chain" id="PRO_5041448217" description="Dystroglycan-type cadherin-like domain-containing protein" evidence="3">
    <location>
        <begin position="18"/>
        <end position="468"/>
    </location>
</feature>
<feature type="region of interest" description="Disordered" evidence="1">
    <location>
        <begin position="252"/>
        <end position="272"/>
    </location>
</feature>
<feature type="transmembrane region" description="Helical" evidence="2">
    <location>
        <begin position="296"/>
        <end position="320"/>
    </location>
</feature>
<sequence length="468" mass="53252">MRLRLLILCSIFLLAYSQIETRQSQGKKGKFFVHALHSASFFKTTVPVKWSATMKGRPSLPQWLHLVPSQRHEALAYLIGTPVTPLRQMTIHVIAKSLHSDEIKQQFIVINLTEDSKYSSATTQVLDLYIRNYDAESLISDRSGLIGKLEAAAKETFVGAQVYPYIFNIKPSADIHGSRQHLFDRHKPGAIVQIGTQKGFYKNLHDMVRTLRNKPMFCVRNEHVPIDQKFQNSFDIDWCRTQVRIISKGNQDKFERQSHGSTESARPKSSEALLTTTTMTSEILAPVDGYSFWDSILALPVFGMAVIVILLILVVIFFGCREGQQWRDYKTPKEQLEEYVSVRDSQRHLRELSVQRQLLLMSNDRENSQAPSGIHSFLRPKSRTSSVQHLPPRLPRHYKSASRINDNTSEMLGSGMEMVPVGKQTVAEAAKQCGSSLHLYRNPLDSNSDPDHENEENDSLEEQPTGRY</sequence>